<sequence length="210" mass="24082">MEVYIRFIETEFSAIVFNDNLTSDETLSCEPTVSSLNDNQIDFRISFDESDDEDYAVVFDKNLFSYKIMSANDLKMDSENDNEKVNMPLFPSPEPSVSCIDDLDFFKYFKNEFPAIVYNDALTSKSDFSTEPTLCPQHIDKFNLKDETSLSECDENEQNVLYFNDLFPFNVVYLDDLKSGMDNGNDKIDIEQPSGYMSVIPLPNVINVDT</sequence>
<protein>
    <submittedName>
        <fullName evidence="1">Uncharacterized protein</fullName>
    </submittedName>
</protein>
<reference evidence="1" key="1">
    <citation type="journal article" date="2019" name="Sci. Rep.">
        <title>Draft genome of Tanacetum cinerariifolium, the natural source of mosquito coil.</title>
        <authorList>
            <person name="Yamashiro T."/>
            <person name="Shiraishi A."/>
            <person name="Satake H."/>
            <person name="Nakayama K."/>
        </authorList>
    </citation>
    <scope>NUCLEOTIDE SEQUENCE</scope>
</reference>
<accession>A0A6L2L394</accession>
<name>A0A6L2L394_TANCI</name>
<organism evidence="1">
    <name type="scientific">Tanacetum cinerariifolium</name>
    <name type="common">Dalmatian daisy</name>
    <name type="synonym">Chrysanthemum cinerariifolium</name>
    <dbReference type="NCBI Taxonomy" id="118510"/>
    <lineage>
        <taxon>Eukaryota</taxon>
        <taxon>Viridiplantae</taxon>
        <taxon>Streptophyta</taxon>
        <taxon>Embryophyta</taxon>
        <taxon>Tracheophyta</taxon>
        <taxon>Spermatophyta</taxon>
        <taxon>Magnoliopsida</taxon>
        <taxon>eudicotyledons</taxon>
        <taxon>Gunneridae</taxon>
        <taxon>Pentapetalae</taxon>
        <taxon>asterids</taxon>
        <taxon>campanulids</taxon>
        <taxon>Asterales</taxon>
        <taxon>Asteraceae</taxon>
        <taxon>Asteroideae</taxon>
        <taxon>Anthemideae</taxon>
        <taxon>Anthemidinae</taxon>
        <taxon>Tanacetum</taxon>
    </lineage>
</organism>
<dbReference type="EMBL" id="BKCJ010003478">
    <property type="protein sequence ID" value="GEU55327.1"/>
    <property type="molecule type" value="Genomic_DNA"/>
</dbReference>
<proteinExistence type="predicted"/>
<evidence type="ECO:0000313" key="1">
    <source>
        <dbReference type="EMBL" id="GEU55327.1"/>
    </source>
</evidence>
<dbReference type="AlphaFoldDB" id="A0A6L2L394"/>
<gene>
    <name evidence="1" type="ORF">Tci_027305</name>
</gene>
<comment type="caution">
    <text evidence="1">The sequence shown here is derived from an EMBL/GenBank/DDBJ whole genome shotgun (WGS) entry which is preliminary data.</text>
</comment>